<dbReference type="InterPro" id="IPR033905">
    <property type="entry name" value="Secretory_peroxidase"/>
</dbReference>
<evidence type="ECO:0000256" key="14">
    <source>
        <dbReference type="ARBA" id="ARBA00072322"/>
    </source>
</evidence>
<dbReference type="AlphaFoldDB" id="A0A8J5GIG3"/>
<feature type="binding site" evidence="17">
    <location>
        <position position="79"/>
    </location>
    <ligand>
        <name>Ca(2+)</name>
        <dbReference type="ChEBI" id="CHEBI:29108"/>
        <label>1</label>
    </ligand>
</feature>
<dbReference type="CDD" id="cd00693">
    <property type="entry name" value="secretory_peroxidase"/>
    <property type="match status" value="1"/>
</dbReference>
<evidence type="ECO:0000256" key="13">
    <source>
        <dbReference type="ARBA" id="ARBA00023324"/>
    </source>
</evidence>
<feature type="binding site" description="axial binding residue" evidence="17">
    <location>
        <position position="196"/>
    </location>
    <ligand>
        <name>heme b</name>
        <dbReference type="ChEBI" id="CHEBI:60344"/>
    </ligand>
    <ligandPart>
        <name>Fe</name>
        <dbReference type="ChEBI" id="CHEBI:18248"/>
    </ligandPart>
</feature>
<feature type="binding site" evidence="17">
    <location>
        <position position="73"/>
    </location>
    <ligand>
        <name>Ca(2+)</name>
        <dbReference type="ChEBI" id="CHEBI:29108"/>
        <label>1</label>
    </ligand>
</feature>
<evidence type="ECO:0000256" key="19">
    <source>
        <dbReference type="PIRSR" id="PIRSR600823-5"/>
    </source>
</evidence>
<name>A0A8J5GIG3_ZINOF</name>
<evidence type="ECO:0000313" key="23">
    <source>
        <dbReference type="Proteomes" id="UP000734854"/>
    </source>
</evidence>
<evidence type="ECO:0000256" key="9">
    <source>
        <dbReference type="ARBA" id="ARBA00023004"/>
    </source>
</evidence>
<keyword evidence="13" id="KW-0376">Hydrogen peroxide</keyword>
<evidence type="ECO:0000256" key="20">
    <source>
        <dbReference type="SAM" id="SignalP"/>
    </source>
</evidence>
<keyword evidence="6 17" id="KW-0479">Metal-binding</keyword>
<dbReference type="OrthoDB" id="2113341at2759"/>
<keyword evidence="20" id="KW-0732">Signal</keyword>
<evidence type="ECO:0000256" key="18">
    <source>
        <dbReference type="PIRSR" id="PIRSR600823-4"/>
    </source>
</evidence>
<evidence type="ECO:0000256" key="6">
    <source>
        <dbReference type="ARBA" id="ARBA00022723"/>
    </source>
</evidence>
<evidence type="ECO:0000256" key="10">
    <source>
        <dbReference type="ARBA" id="ARBA00023157"/>
    </source>
</evidence>
<keyword evidence="12" id="KW-0873">Pyrrolidone carboxylic acid</keyword>
<comment type="catalytic activity">
    <reaction evidence="1">
        <text>2 a phenolic donor + H2O2 = 2 a phenolic radical donor + 2 H2O</text>
        <dbReference type="Rhea" id="RHEA:56136"/>
        <dbReference type="ChEBI" id="CHEBI:15377"/>
        <dbReference type="ChEBI" id="CHEBI:16240"/>
        <dbReference type="ChEBI" id="CHEBI:139520"/>
        <dbReference type="ChEBI" id="CHEBI:139521"/>
        <dbReference type="EC" id="1.11.1.7"/>
    </reaction>
</comment>
<keyword evidence="11" id="KW-0325">Glycoprotein</keyword>
<dbReference type="EMBL" id="JACMSC010000011">
    <property type="protein sequence ID" value="KAG6501347.1"/>
    <property type="molecule type" value="Genomic_DNA"/>
</dbReference>
<evidence type="ECO:0000256" key="3">
    <source>
        <dbReference type="ARBA" id="ARBA00012313"/>
    </source>
</evidence>
<evidence type="ECO:0000256" key="8">
    <source>
        <dbReference type="ARBA" id="ARBA00023002"/>
    </source>
</evidence>
<feature type="domain" description="Plant heme peroxidase family profile" evidence="21">
    <location>
        <begin position="28"/>
        <end position="321"/>
    </location>
</feature>
<evidence type="ECO:0000256" key="5">
    <source>
        <dbReference type="ARBA" id="ARBA00022617"/>
    </source>
</evidence>
<feature type="binding site" evidence="17">
    <location>
        <position position="77"/>
    </location>
    <ligand>
        <name>Ca(2+)</name>
        <dbReference type="ChEBI" id="CHEBI:29108"/>
        <label>1</label>
    </ligand>
</feature>
<dbReference type="InterPro" id="IPR019794">
    <property type="entry name" value="Peroxidases_AS"/>
</dbReference>
<feature type="binding site" evidence="17">
    <location>
        <position position="241"/>
    </location>
    <ligand>
        <name>Ca(2+)</name>
        <dbReference type="ChEBI" id="CHEBI:29108"/>
        <label>2</label>
    </ligand>
</feature>
<dbReference type="PROSITE" id="PS00435">
    <property type="entry name" value="PEROXIDASE_1"/>
    <property type="match status" value="1"/>
</dbReference>
<comment type="cofactor">
    <cofactor evidence="17">
        <name>Ca(2+)</name>
        <dbReference type="ChEBI" id="CHEBI:29108"/>
    </cofactor>
    <text evidence="17">Binds 2 calcium ions per subunit.</text>
</comment>
<evidence type="ECO:0000256" key="4">
    <source>
        <dbReference type="ARBA" id="ARBA00022559"/>
    </source>
</evidence>
<evidence type="ECO:0000313" key="22">
    <source>
        <dbReference type="EMBL" id="KAG6501347.1"/>
    </source>
</evidence>
<organism evidence="22 23">
    <name type="scientific">Zingiber officinale</name>
    <name type="common">Ginger</name>
    <name type="synonym">Amomum zingiber</name>
    <dbReference type="NCBI Taxonomy" id="94328"/>
    <lineage>
        <taxon>Eukaryota</taxon>
        <taxon>Viridiplantae</taxon>
        <taxon>Streptophyta</taxon>
        <taxon>Embryophyta</taxon>
        <taxon>Tracheophyta</taxon>
        <taxon>Spermatophyta</taxon>
        <taxon>Magnoliopsida</taxon>
        <taxon>Liliopsida</taxon>
        <taxon>Zingiberales</taxon>
        <taxon>Zingiberaceae</taxon>
        <taxon>Zingiber</taxon>
    </lineage>
</organism>
<dbReference type="GO" id="GO:0006979">
    <property type="term" value="P:response to oxidative stress"/>
    <property type="evidence" value="ECO:0007669"/>
    <property type="project" value="InterPro"/>
</dbReference>
<keyword evidence="4" id="KW-0575">Peroxidase</keyword>
<dbReference type="EC" id="1.11.1.7" evidence="3"/>
<proteinExistence type="inferred from homology"/>
<keyword evidence="9 17" id="KW-0408">Iron</keyword>
<dbReference type="PROSITE" id="PS00436">
    <property type="entry name" value="PEROXIDASE_2"/>
    <property type="match status" value="1"/>
</dbReference>
<comment type="similarity">
    <text evidence="2">Belongs to the peroxidase family. Ascorbate peroxidase subfamily.</text>
</comment>
<dbReference type="InterPro" id="IPR002016">
    <property type="entry name" value="Haem_peroxidase"/>
</dbReference>
<feature type="signal peptide" evidence="20">
    <location>
        <begin position="1"/>
        <end position="27"/>
    </location>
</feature>
<evidence type="ECO:0000256" key="11">
    <source>
        <dbReference type="ARBA" id="ARBA00023180"/>
    </source>
</evidence>
<dbReference type="InterPro" id="IPR019793">
    <property type="entry name" value="Peroxidases_heam-ligand_BS"/>
</dbReference>
<comment type="cofactor">
    <cofactor evidence="17">
        <name>heme b</name>
        <dbReference type="ChEBI" id="CHEBI:60344"/>
    </cofactor>
    <text evidence="17">Binds 1 heme b (iron(II)-protoporphyrin IX) group per subunit.</text>
</comment>
<accession>A0A8J5GIG3</accession>
<dbReference type="GO" id="GO:0042744">
    <property type="term" value="P:hydrogen peroxide catabolic process"/>
    <property type="evidence" value="ECO:0007669"/>
    <property type="project" value="UniProtKB-KW"/>
</dbReference>
<feature type="site" description="Transition state stabilizer" evidence="18">
    <location>
        <position position="65"/>
    </location>
</feature>
<feature type="binding site" evidence="17">
    <location>
        <position position="75"/>
    </location>
    <ligand>
        <name>Ca(2+)</name>
        <dbReference type="ChEBI" id="CHEBI:29108"/>
        <label>1</label>
    </ligand>
</feature>
<feature type="binding site" evidence="17">
    <location>
        <position position="197"/>
    </location>
    <ligand>
        <name>Ca(2+)</name>
        <dbReference type="ChEBI" id="CHEBI:29108"/>
        <label>2</label>
    </ligand>
</feature>
<evidence type="ECO:0000256" key="1">
    <source>
        <dbReference type="ARBA" id="ARBA00000189"/>
    </source>
</evidence>
<dbReference type="FunFam" id="1.10.520.10:FF:000001">
    <property type="entry name" value="Peroxidase"/>
    <property type="match status" value="1"/>
</dbReference>
<dbReference type="Pfam" id="PF00141">
    <property type="entry name" value="peroxidase"/>
    <property type="match status" value="1"/>
</dbReference>
<reference evidence="22 23" key="1">
    <citation type="submission" date="2020-08" db="EMBL/GenBank/DDBJ databases">
        <title>Plant Genome Project.</title>
        <authorList>
            <person name="Zhang R.-G."/>
        </authorList>
    </citation>
    <scope>NUCLEOTIDE SEQUENCE [LARGE SCALE GENOMIC DNA]</scope>
    <source>
        <tissue evidence="22">Rhizome</tissue>
    </source>
</reference>
<feature type="binding site" evidence="16">
    <location>
        <position position="166"/>
    </location>
    <ligand>
        <name>substrate</name>
    </ligand>
</feature>
<feature type="binding site" evidence="17">
    <location>
        <position position="249"/>
    </location>
    <ligand>
        <name>Ca(2+)</name>
        <dbReference type="ChEBI" id="CHEBI:29108"/>
        <label>2</label>
    </ligand>
</feature>
<evidence type="ECO:0000256" key="16">
    <source>
        <dbReference type="PIRSR" id="PIRSR600823-2"/>
    </source>
</evidence>
<dbReference type="PANTHER" id="PTHR31388">
    <property type="entry name" value="PEROXIDASE 72-RELATED"/>
    <property type="match status" value="1"/>
</dbReference>
<dbReference type="GO" id="GO:0046872">
    <property type="term" value="F:metal ion binding"/>
    <property type="evidence" value="ECO:0007669"/>
    <property type="project" value="UniProtKB-KW"/>
</dbReference>
<feature type="chain" id="PRO_5035304944" description="Peroxidase 1" evidence="20">
    <location>
        <begin position="28"/>
        <end position="321"/>
    </location>
</feature>
<keyword evidence="8" id="KW-0560">Oxidoreductase</keyword>
<keyword evidence="5" id="KW-0349">Heme</keyword>
<dbReference type="Proteomes" id="UP000734854">
    <property type="component" value="Unassembled WGS sequence"/>
</dbReference>
<evidence type="ECO:0000259" key="21">
    <source>
        <dbReference type="PROSITE" id="PS50873"/>
    </source>
</evidence>
<dbReference type="PANTHER" id="PTHR31388:SF5">
    <property type="entry name" value="PEROXIDASE"/>
    <property type="match status" value="1"/>
</dbReference>
<evidence type="ECO:0000256" key="15">
    <source>
        <dbReference type="PIRSR" id="PIRSR600823-1"/>
    </source>
</evidence>
<feature type="disulfide bond" evidence="19">
    <location>
        <begin position="71"/>
        <end position="76"/>
    </location>
</feature>
<comment type="caution">
    <text evidence="22">The sequence shown here is derived from an EMBL/GenBank/DDBJ whole genome shotgun (WGS) entry which is preliminary data.</text>
</comment>
<feature type="disulfide bond" evidence="19">
    <location>
        <begin position="38"/>
        <end position="118"/>
    </location>
</feature>
<protein>
    <recommendedName>
        <fullName evidence="14">Peroxidase 1</fullName>
        <ecNumber evidence="3">1.11.1.7</ecNumber>
    </recommendedName>
</protein>
<feature type="binding site" evidence="17">
    <location>
        <position position="91"/>
    </location>
    <ligand>
        <name>Ca(2+)</name>
        <dbReference type="ChEBI" id="CHEBI:29108"/>
        <label>1</label>
    </ligand>
</feature>
<dbReference type="PROSITE" id="PS50873">
    <property type="entry name" value="PEROXIDASE_4"/>
    <property type="match status" value="1"/>
</dbReference>
<evidence type="ECO:0000256" key="2">
    <source>
        <dbReference type="ARBA" id="ARBA00006873"/>
    </source>
</evidence>
<keyword evidence="7 17" id="KW-0106">Calcium</keyword>
<feature type="active site" description="Proton acceptor" evidence="15">
    <location>
        <position position="69"/>
    </location>
</feature>
<feature type="binding site" evidence="17">
    <location>
        <position position="70"/>
    </location>
    <ligand>
        <name>Ca(2+)</name>
        <dbReference type="ChEBI" id="CHEBI:29108"/>
        <label>1</label>
    </ligand>
</feature>
<dbReference type="FunFam" id="1.10.420.10:FF:000001">
    <property type="entry name" value="Peroxidase"/>
    <property type="match status" value="1"/>
</dbReference>
<evidence type="ECO:0000256" key="7">
    <source>
        <dbReference type="ARBA" id="ARBA00022837"/>
    </source>
</evidence>
<evidence type="ECO:0000256" key="17">
    <source>
        <dbReference type="PIRSR" id="PIRSR600823-3"/>
    </source>
</evidence>
<feature type="disulfide bond" evidence="19">
    <location>
        <begin position="124"/>
        <end position="317"/>
    </location>
</feature>
<dbReference type="GO" id="GO:0020037">
    <property type="term" value="F:heme binding"/>
    <property type="evidence" value="ECO:0007669"/>
    <property type="project" value="InterPro"/>
</dbReference>
<feature type="disulfide bond" evidence="19">
    <location>
        <begin position="203"/>
        <end position="228"/>
    </location>
</feature>
<sequence length="321" mass="33948">MASRSQTFVAAVLCMLACSGAVVLVHAQLSPSFYAQSCPILESIVRSAMTQAVAQDATIGASMLRLFFHDCFVNGCDASVLLDDTPTMVGEKNAPPNRNSLRGFVLIDSIKAQVESQCGAVVSCADILAIAARDGVNLLGGPSWVVAQGRRDARTASLSSAGSNLPPATAGISTLASMFASKGLSLRDLTALSGAHTVGNARCSSFRARIYNDTNIDTGFAYWRRQECQSVGGDYSLAPLDATSPTIFDGGYFQNLMAGRGLLHSDQELFNNGPTDWLVQMYGYNPAAFAADFAEAMVKMGSISPLTGSMGEIRLNCRKIN</sequence>
<evidence type="ECO:0000256" key="12">
    <source>
        <dbReference type="ARBA" id="ARBA00023283"/>
    </source>
</evidence>
<dbReference type="InterPro" id="IPR000823">
    <property type="entry name" value="Peroxidase_pln"/>
</dbReference>
<gene>
    <name evidence="22" type="ORF">ZIOFF_041226</name>
</gene>
<keyword evidence="23" id="KW-1185">Reference proteome</keyword>
<keyword evidence="10 19" id="KW-1015">Disulfide bond</keyword>
<dbReference type="GO" id="GO:0140825">
    <property type="term" value="F:lactoperoxidase activity"/>
    <property type="evidence" value="ECO:0007669"/>
    <property type="project" value="UniProtKB-EC"/>
</dbReference>